<dbReference type="InterPro" id="IPR014015">
    <property type="entry name" value="Helicase_SF3_DNA-vir"/>
</dbReference>
<feature type="region of interest" description="Disordered" evidence="5">
    <location>
        <begin position="564"/>
        <end position="585"/>
    </location>
</feature>
<evidence type="ECO:0000256" key="2">
    <source>
        <dbReference type="ARBA" id="ARBA00022801"/>
    </source>
</evidence>
<dbReference type="PANTHER" id="PTHR35372:SF2">
    <property type="entry name" value="SF3 HELICASE DOMAIN-CONTAINING PROTEIN"/>
    <property type="match status" value="1"/>
</dbReference>
<sequence>MSKKNPIKDQLAHAEDVQDEQIAPRAENDSDERPEWKLGEEDEFGEDPDLLTAEQVDKLSQCADLDQNDRDNGRRLIMWYGLDLAYVPGMGWLIFQGSHWERDEGELNVRLRAQDLVDWIKKEVMFIQPTPGVKNLIALADRVALKKPEDRTGEDKEILNKAQKARDQLGKKRSARRTFAISSGNSSKTDAMIKQAASRKKVSPELLDADKKLFNVRNGTLVFSRGEDPESDPDDPRPMGFCELMPHERGHMITKTADVAFDPDAQCPNWLAFLEEMQPDEQTRLFLQVSHGFALLIGGNDAQKLFYHYGGGANGKSVFIETIGRLAGPFRAVVDPATITGDAQRDGSKANSEVARLVSTRLATIEELPRDVPLKENLIKALTGGTRMVARFLQKEFFEFDPEFVAVMSGNDMPTVSGTDYGIWRRLLIIHWSVTIAPERQRPFGDMLALFDQERAGILNWLIEGVKLYLASGLTPYIPASVTAFTDDYREERDPVGTFAASCLVRAENSRVNAGDMYENFKKWCEAGGIKPYQQTAFGRRMNALGFNKKRGSHVEYLDVQLGDVPDKFDPRGQDPRPEPPPHRG</sequence>
<feature type="domain" description="SF3 helicase" evidence="6">
    <location>
        <begin position="281"/>
        <end position="445"/>
    </location>
</feature>
<dbReference type="InterPro" id="IPR027417">
    <property type="entry name" value="P-loop_NTPase"/>
</dbReference>
<evidence type="ECO:0000256" key="4">
    <source>
        <dbReference type="ARBA" id="ARBA00022840"/>
    </source>
</evidence>
<dbReference type="Pfam" id="PF03288">
    <property type="entry name" value="Pox_D5"/>
    <property type="match status" value="1"/>
</dbReference>
<dbReference type="Pfam" id="PF08706">
    <property type="entry name" value="D5_N"/>
    <property type="match status" value="1"/>
</dbReference>
<keyword evidence="4" id="KW-0067">ATP-binding</keyword>
<comment type="caution">
    <text evidence="7">The sequence shown here is derived from an EMBL/GenBank/DDBJ whole genome shotgun (WGS) entry which is preliminary data.</text>
</comment>
<dbReference type="Gene3D" id="3.40.50.300">
    <property type="entry name" value="P-loop containing nucleotide triphosphate hydrolases"/>
    <property type="match status" value="1"/>
</dbReference>
<dbReference type="InterPro" id="IPR006500">
    <property type="entry name" value="Helicase_put_C_phage/plasmid"/>
</dbReference>
<dbReference type="OrthoDB" id="9763644at2"/>
<keyword evidence="3" id="KW-0347">Helicase</keyword>
<dbReference type="InterPro" id="IPR051620">
    <property type="entry name" value="ORF904-like_C"/>
</dbReference>
<dbReference type="NCBIfam" id="TIGR01613">
    <property type="entry name" value="primase_Cterm"/>
    <property type="match status" value="1"/>
</dbReference>
<feature type="compositionally biased region" description="Basic and acidic residues" evidence="5">
    <location>
        <begin position="26"/>
        <end position="39"/>
    </location>
</feature>
<evidence type="ECO:0000313" key="8">
    <source>
        <dbReference type="Proteomes" id="UP000596977"/>
    </source>
</evidence>
<dbReference type="SMART" id="SM00885">
    <property type="entry name" value="D5_N"/>
    <property type="match status" value="1"/>
</dbReference>
<feature type="region of interest" description="Disordered" evidence="5">
    <location>
        <begin position="1"/>
        <end position="48"/>
    </location>
</feature>
<feature type="compositionally biased region" description="Basic and acidic residues" evidence="5">
    <location>
        <begin position="565"/>
        <end position="585"/>
    </location>
</feature>
<evidence type="ECO:0000256" key="5">
    <source>
        <dbReference type="SAM" id="MobiDB-lite"/>
    </source>
</evidence>
<evidence type="ECO:0000256" key="3">
    <source>
        <dbReference type="ARBA" id="ARBA00022806"/>
    </source>
</evidence>
<name>A0A916W373_9HYPH</name>
<dbReference type="EMBL" id="BMKB01000010">
    <property type="protein sequence ID" value="GGA63785.1"/>
    <property type="molecule type" value="Genomic_DNA"/>
</dbReference>
<keyword evidence="8" id="KW-1185">Reference proteome</keyword>
<reference evidence="7 8" key="1">
    <citation type="journal article" date="2014" name="Int. J. Syst. Evol. Microbiol.">
        <title>Complete genome sequence of Corynebacterium casei LMG S-19264T (=DSM 44701T), isolated from a smear-ripened cheese.</title>
        <authorList>
            <consortium name="US DOE Joint Genome Institute (JGI-PGF)"/>
            <person name="Walter F."/>
            <person name="Albersmeier A."/>
            <person name="Kalinowski J."/>
            <person name="Ruckert C."/>
        </authorList>
    </citation>
    <scope>NUCLEOTIDE SEQUENCE [LARGE SCALE GENOMIC DNA]</scope>
    <source>
        <strain evidence="7 8">CGMCC 1.15896</strain>
    </source>
</reference>
<dbReference type="GO" id="GO:0016787">
    <property type="term" value="F:hydrolase activity"/>
    <property type="evidence" value="ECO:0007669"/>
    <property type="project" value="UniProtKB-KW"/>
</dbReference>
<evidence type="ECO:0000259" key="6">
    <source>
        <dbReference type="PROSITE" id="PS51206"/>
    </source>
</evidence>
<dbReference type="GO" id="GO:0005524">
    <property type="term" value="F:ATP binding"/>
    <property type="evidence" value="ECO:0007669"/>
    <property type="project" value="UniProtKB-KW"/>
</dbReference>
<dbReference type="RefSeq" id="WP_127071829.1">
    <property type="nucleotide sequence ID" value="NZ_BMKB01000010.1"/>
</dbReference>
<gene>
    <name evidence="7" type="ORF">GCM10011499_37700</name>
</gene>
<accession>A0A916W373</accession>
<evidence type="ECO:0000256" key="1">
    <source>
        <dbReference type="ARBA" id="ARBA00022741"/>
    </source>
</evidence>
<protein>
    <recommendedName>
        <fullName evidence="6">SF3 helicase domain-containing protein</fullName>
    </recommendedName>
</protein>
<dbReference type="InterPro" id="IPR004968">
    <property type="entry name" value="DNA_primase/NTPase_C"/>
</dbReference>
<feature type="compositionally biased region" description="Basic and acidic residues" evidence="5">
    <location>
        <begin position="1"/>
        <end position="16"/>
    </location>
</feature>
<keyword evidence="1" id="KW-0547">Nucleotide-binding</keyword>
<keyword evidence="2" id="KW-0378">Hydrolase</keyword>
<dbReference type="PANTHER" id="PTHR35372">
    <property type="entry name" value="ATP BINDING PROTEIN-RELATED"/>
    <property type="match status" value="1"/>
</dbReference>
<evidence type="ECO:0000313" key="7">
    <source>
        <dbReference type="EMBL" id="GGA63785.1"/>
    </source>
</evidence>
<dbReference type="GO" id="GO:0004386">
    <property type="term" value="F:helicase activity"/>
    <property type="evidence" value="ECO:0007669"/>
    <property type="project" value="UniProtKB-KW"/>
</dbReference>
<organism evidence="7 8">
    <name type="scientific">Pelagibacterium lentulum</name>
    <dbReference type="NCBI Taxonomy" id="2029865"/>
    <lineage>
        <taxon>Bacteria</taxon>
        <taxon>Pseudomonadati</taxon>
        <taxon>Pseudomonadota</taxon>
        <taxon>Alphaproteobacteria</taxon>
        <taxon>Hyphomicrobiales</taxon>
        <taxon>Devosiaceae</taxon>
        <taxon>Pelagibacterium</taxon>
    </lineage>
</organism>
<dbReference type="InterPro" id="IPR014818">
    <property type="entry name" value="Phage/plasmid_primase_P4_C"/>
</dbReference>
<dbReference type="AlphaFoldDB" id="A0A916W373"/>
<dbReference type="PROSITE" id="PS51206">
    <property type="entry name" value="SF3_HELICASE_1"/>
    <property type="match status" value="1"/>
</dbReference>
<proteinExistence type="predicted"/>
<dbReference type="Proteomes" id="UP000596977">
    <property type="component" value="Unassembled WGS sequence"/>
</dbReference>